<comment type="caution">
    <text evidence="1">The sequence shown here is derived from an EMBL/GenBank/DDBJ whole genome shotgun (WGS) entry which is preliminary data.</text>
</comment>
<sequence length="120" mass="13205">MREGHHATAPVGPEGGHDIVRHIAHHGGCGHAPCAAIFFARIADRDRETVEQRHGCQVLCELARADQQHAVFGAEGADQLRVVEHQFSRRICRGKRDAAIGQTHYALDQLACFELLHQSA</sequence>
<gene>
    <name evidence="1" type="ORF">SDC9_208182</name>
</gene>
<organism evidence="1">
    <name type="scientific">bioreactor metagenome</name>
    <dbReference type="NCBI Taxonomy" id="1076179"/>
    <lineage>
        <taxon>unclassified sequences</taxon>
        <taxon>metagenomes</taxon>
        <taxon>ecological metagenomes</taxon>
    </lineage>
</organism>
<dbReference type="AlphaFoldDB" id="A0A645JJD1"/>
<dbReference type="EMBL" id="VSSQ01135742">
    <property type="protein sequence ID" value="MPN60454.1"/>
    <property type="molecule type" value="Genomic_DNA"/>
</dbReference>
<name>A0A645JJD1_9ZZZZ</name>
<accession>A0A645JJD1</accession>
<protein>
    <submittedName>
        <fullName evidence="1">Uncharacterized protein</fullName>
    </submittedName>
</protein>
<proteinExistence type="predicted"/>
<reference evidence="1" key="1">
    <citation type="submission" date="2019-08" db="EMBL/GenBank/DDBJ databases">
        <authorList>
            <person name="Kucharzyk K."/>
            <person name="Murdoch R.W."/>
            <person name="Higgins S."/>
            <person name="Loffler F."/>
        </authorList>
    </citation>
    <scope>NUCLEOTIDE SEQUENCE</scope>
</reference>
<evidence type="ECO:0000313" key="1">
    <source>
        <dbReference type="EMBL" id="MPN60454.1"/>
    </source>
</evidence>